<evidence type="ECO:0000256" key="2">
    <source>
        <dbReference type="SAM" id="MobiDB-lite"/>
    </source>
</evidence>
<dbReference type="InterPro" id="IPR001138">
    <property type="entry name" value="Zn2Cys6_DnaBD"/>
</dbReference>
<gene>
    <name evidence="4" type="ORF">GQ43DRAFT_98466</name>
</gene>
<comment type="caution">
    <text evidence="4">The sequence shown here is derived from an EMBL/GenBank/DDBJ whole genome shotgun (WGS) entry which is preliminary data.</text>
</comment>
<proteinExistence type="predicted"/>
<organism evidence="4 5">
    <name type="scientific">Delitschia confertaspora ATCC 74209</name>
    <dbReference type="NCBI Taxonomy" id="1513339"/>
    <lineage>
        <taxon>Eukaryota</taxon>
        <taxon>Fungi</taxon>
        <taxon>Dikarya</taxon>
        <taxon>Ascomycota</taxon>
        <taxon>Pezizomycotina</taxon>
        <taxon>Dothideomycetes</taxon>
        <taxon>Pleosporomycetidae</taxon>
        <taxon>Pleosporales</taxon>
        <taxon>Delitschiaceae</taxon>
        <taxon>Delitschia</taxon>
    </lineage>
</organism>
<feature type="compositionally biased region" description="Polar residues" evidence="2">
    <location>
        <begin position="484"/>
        <end position="503"/>
    </location>
</feature>
<dbReference type="OrthoDB" id="5394557at2759"/>
<reference evidence="4" key="1">
    <citation type="journal article" date="2020" name="Stud. Mycol.">
        <title>101 Dothideomycetes genomes: a test case for predicting lifestyles and emergence of pathogens.</title>
        <authorList>
            <person name="Haridas S."/>
            <person name="Albert R."/>
            <person name="Binder M."/>
            <person name="Bloem J."/>
            <person name="Labutti K."/>
            <person name="Salamov A."/>
            <person name="Andreopoulos B."/>
            <person name="Baker S."/>
            <person name="Barry K."/>
            <person name="Bills G."/>
            <person name="Bluhm B."/>
            <person name="Cannon C."/>
            <person name="Castanera R."/>
            <person name="Culley D."/>
            <person name="Daum C."/>
            <person name="Ezra D."/>
            <person name="Gonzalez J."/>
            <person name="Henrissat B."/>
            <person name="Kuo A."/>
            <person name="Liang C."/>
            <person name="Lipzen A."/>
            <person name="Lutzoni F."/>
            <person name="Magnuson J."/>
            <person name="Mondo S."/>
            <person name="Nolan M."/>
            <person name="Ohm R."/>
            <person name="Pangilinan J."/>
            <person name="Park H.-J."/>
            <person name="Ramirez L."/>
            <person name="Alfaro M."/>
            <person name="Sun H."/>
            <person name="Tritt A."/>
            <person name="Yoshinaga Y."/>
            <person name="Zwiers L.-H."/>
            <person name="Turgeon B."/>
            <person name="Goodwin S."/>
            <person name="Spatafora J."/>
            <person name="Crous P."/>
            <person name="Grigoriev I."/>
        </authorList>
    </citation>
    <scope>NUCLEOTIDE SEQUENCE</scope>
    <source>
        <strain evidence="4">ATCC 74209</strain>
    </source>
</reference>
<dbReference type="PROSITE" id="PS50048">
    <property type="entry name" value="ZN2_CY6_FUNGAL_2"/>
    <property type="match status" value="1"/>
</dbReference>
<dbReference type="Proteomes" id="UP000799536">
    <property type="component" value="Unassembled WGS sequence"/>
</dbReference>
<dbReference type="EMBL" id="ML994049">
    <property type="protein sequence ID" value="KAF2199907.1"/>
    <property type="molecule type" value="Genomic_DNA"/>
</dbReference>
<keyword evidence="5" id="KW-1185">Reference proteome</keyword>
<feature type="domain" description="Zn(2)-C6 fungal-type" evidence="3">
    <location>
        <begin position="72"/>
        <end position="108"/>
    </location>
</feature>
<feature type="region of interest" description="Disordered" evidence="2">
    <location>
        <begin position="33"/>
        <end position="63"/>
    </location>
</feature>
<dbReference type="GO" id="GO:0000981">
    <property type="term" value="F:DNA-binding transcription factor activity, RNA polymerase II-specific"/>
    <property type="evidence" value="ECO:0007669"/>
    <property type="project" value="InterPro"/>
</dbReference>
<accession>A0A9P4JIA9</accession>
<feature type="region of interest" description="Disordered" evidence="2">
    <location>
        <begin position="432"/>
        <end position="503"/>
    </location>
</feature>
<feature type="compositionally biased region" description="Low complexity" evidence="2">
    <location>
        <begin position="434"/>
        <end position="443"/>
    </location>
</feature>
<evidence type="ECO:0000313" key="5">
    <source>
        <dbReference type="Proteomes" id="UP000799536"/>
    </source>
</evidence>
<evidence type="ECO:0000259" key="3">
    <source>
        <dbReference type="PROSITE" id="PS50048"/>
    </source>
</evidence>
<dbReference type="SUPFAM" id="SSF57701">
    <property type="entry name" value="Zn2/Cys6 DNA-binding domain"/>
    <property type="match status" value="1"/>
</dbReference>
<dbReference type="AlphaFoldDB" id="A0A9P4JIA9"/>
<dbReference type="CDD" id="cd00067">
    <property type="entry name" value="GAL4"/>
    <property type="match status" value="1"/>
</dbReference>
<dbReference type="InterPro" id="IPR036864">
    <property type="entry name" value="Zn2-C6_fun-type_DNA-bd_sf"/>
</dbReference>
<name>A0A9P4JIA9_9PLEO</name>
<dbReference type="SMART" id="SM00066">
    <property type="entry name" value="GAL4"/>
    <property type="match status" value="1"/>
</dbReference>
<evidence type="ECO:0000256" key="1">
    <source>
        <dbReference type="ARBA" id="ARBA00023242"/>
    </source>
</evidence>
<evidence type="ECO:0000313" key="4">
    <source>
        <dbReference type="EMBL" id="KAF2199907.1"/>
    </source>
</evidence>
<dbReference type="Gene3D" id="4.10.240.10">
    <property type="entry name" value="Zn(2)-C6 fungal-type DNA-binding domain"/>
    <property type="match status" value="1"/>
</dbReference>
<keyword evidence="1" id="KW-0539">Nucleus</keyword>
<dbReference type="GO" id="GO:0008270">
    <property type="term" value="F:zinc ion binding"/>
    <property type="evidence" value="ECO:0007669"/>
    <property type="project" value="InterPro"/>
</dbReference>
<sequence>MDYDMQLRQYPHNGNFAYPQCYYVDRNSPLAAAHGSRPDPRGCPLGVRSRANMGGEETPPESAQARRRIAVACARCRKRKIRCSGDPGDGSGCQNCKAAQADIKQCQFHRVGSDEVSKVMTDLNQHAANSLGTVYNGMIPIYSAGNPLYSRPFNSNQFPNISTKPPYRTTWTIPCSEETSPVAENYGLDHNYLPSQNTVANVYNDSYRWNPHSPRPFLNATGTYLDQEAPMTSSCATTGLPYISTAGIRPPTTGEGASPLNMTSLETTLPISLSQRPHRRQMGDVAVPQRQLPFPQPTRGQVTTNAVDQMQTRALPPSHVMNGAPTMSANDVYATGVVDQTSAELVTSSDPKDYATIANINDAMLAYPPNSAAASPTSPRPQLNFSTSTLLNSMPAPATSATYSNFRNYTLPTSSSTETVSLMSRENSQTNLYSFSSDSTSKGGSMGDVGGESTLVSGQSYSPLGHPQPQNAAAFEALRRGSFDTRNGPTHQSSMSSLNRGFS</sequence>
<protein>
    <recommendedName>
        <fullName evidence="3">Zn(2)-C6 fungal-type domain-containing protein</fullName>
    </recommendedName>
</protein>
<dbReference type="Pfam" id="PF00172">
    <property type="entry name" value="Zn_clus"/>
    <property type="match status" value="1"/>
</dbReference>